<dbReference type="GO" id="GO:0008973">
    <property type="term" value="F:phosphopentomutase activity"/>
    <property type="evidence" value="ECO:0007669"/>
    <property type="project" value="TreeGrafter"/>
</dbReference>
<dbReference type="Gene3D" id="3.40.120.10">
    <property type="entry name" value="Alpha-D-Glucose-1,6-Bisphosphate, subunit A, domain 3"/>
    <property type="match status" value="3"/>
</dbReference>
<organism evidence="10 11">
    <name type="scientific">Plesiocystis pacifica SIR-1</name>
    <dbReference type="NCBI Taxonomy" id="391625"/>
    <lineage>
        <taxon>Bacteria</taxon>
        <taxon>Pseudomonadati</taxon>
        <taxon>Myxococcota</taxon>
        <taxon>Polyangia</taxon>
        <taxon>Nannocystales</taxon>
        <taxon>Nannocystaceae</taxon>
        <taxon>Plesiocystis</taxon>
    </lineage>
</organism>
<evidence type="ECO:0000259" key="7">
    <source>
        <dbReference type="Pfam" id="PF02878"/>
    </source>
</evidence>
<comment type="similarity">
    <text evidence="2">Belongs to the phosphohexose mutase family.</text>
</comment>
<dbReference type="Gene3D" id="3.30.310.50">
    <property type="entry name" value="Alpha-D-phosphohexomutase, C-terminal domain"/>
    <property type="match status" value="1"/>
</dbReference>
<evidence type="ECO:0000256" key="1">
    <source>
        <dbReference type="ARBA" id="ARBA00001946"/>
    </source>
</evidence>
<comment type="cofactor">
    <cofactor evidence="1">
        <name>Mg(2+)</name>
        <dbReference type="ChEBI" id="CHEBI:18420"/>
    </cofactor>
</comment>
<dbReference type="GO" id="GO:0005975">
    <property type="term" value="P:carbohydrate metabolic process"/>
    <property type="evidence" value="ECO:0007669"/>
    <property type="project" value="InterPro"/>
</dbReference>
<dbReference type="SUPFAM" id="SSF53738">
    <property type="entry name" value="Phosphoglucomutase, first 3 domains"/>
    <property type="match status" value="3"/>
</dbReference>
<evidence type="ECO:0000259" key="9">
    <source>
        <dbReference type="Pfam" id="PF02880"/>
    </source>
</evidence>
<evidence type="ECO:0000256" key="5">
    <source>
        <dbReference type="ARBA" id="ARBA00022842"/>
    </source>
</evidence>
<feature type="domain" description="Alpha-D-phosphohexomutase alpha/beta/alpha" evidence="8">
    <location>
        <begin position="265"/>
        <end position="359"/>
    </location>
</feature>
<dbReference type="Pfam" id="PF02880">
    <property type="entry name" value="PGM_PMM_III"/>
    <property type="match status" value="1"/>
</dbReference>
<dbReference type="EMBL" id="ABCS01000029">
    <property type="protein sequence ID" value="EDM78592.1"/>
    <property type="molecule type" value="Genomic_DNA"/>
</dbReference>
<evidence type="ECO:0000259" key="8">
    <source>
        <dbReference type="Pfam" id="PF02879"/>
    </source>
</evidence>
<feature type="domain" description="Alpha-D-phosphohexomutase alpha/beta/alpha" evidence="9">
    <location>
        <begin position="369"/>
        <end position="492"/>
    </location>
</feature>
<dbReference type="PROSITE" id="PS00710">
    <property type="entry name" value="PGM_PMM"/>
    <property type="match status" value="1"/>
</dbReference>
<dbReference type="STRING" id="391625.PPSIR1_15180"/>
<evidence type="ECO:0000313" key="11">
    <source>
        <dbReference type="Proteomes" id="UP000005801"/>
    </source>
</evidence>
<reference evidence="10 11" key="1">
    <citation type="submission" date="2007-06" db="EMBL/GenBank/DDBJ databases">
        <authorList>
            <person name="Shimkets L."/>
            <person name="Ferriera S."/>
            <person name="Johnson J."/>
            <person name="Kravitz S."/>
            <person name="Beeson K."/>
            <person name="Sutton G."/>
            <person name="Rogers Y.-H."/>
            <person name="Friedman R."/>
            <person name="Frazier M."/>
            <person name="Venter J.C."/>
        </authorList>
    </citation>
    <scope>NUCLEOTIDE SEQUENCE [LARGE SCALE GENOMIC DNA]</scope>
    <source>
        <strain evidence="10 11">SIR-1</strain>
    </source>
</reference>
<dbReference type="PANTHER" id="PTHR45745:SF1">
    <property type="entry name" value="PHOSPHOGLUCOMUTASE 2B-RELATED"/>
    <property type="match status" value="1"/>
</dbReference>
<evidence type="ECO:0000256" key="2">
    <source>
        <dbReference type="ARBA" id="ARBA00010231"/>
    </source>
</evidence>
<evidence type="ECO:0000256" key="3">
    <source>
        <dbReference type="ARBA" id="ARBA00022553"/>
    </source>
</evidence>
<dbReference type="GO" id="GO:0000287">
    <property type="term" value="F:magnesium ion binding"/>
    <property type="evidence" value="ECO:0007669"/>
    <property type="project" value="InterPro"/>
</dbReference>
<dbReference type="Proteomes" id="UP000005801">
    <property type="component" value="Unassembled WGS sequence"/>
</dbReference>
<dbReference type="Pfam" id="PF02879">
    <property type="entry name" value="PGM_PMM_II"/>
    <property type="match status" value="1"/>
</dbReference>
<dbReference type="InterPro" id="IPR016055">
    <property type="entry name" value="A-D-PHexomutase_a/b/a-I/II/III"/>
</dbReference>
<evidence type="ECO:0000313" key="10">
    <source>
        <dbReference type="EMBL" id="EDM78592.1"/>
    </source>
</evidence>
<dbReference type="AlphaFoldDB" id="A6G6G3"/>
<gene>
    <name evidence="10" type="ORF">PPSIR1_15180</name>
</gene>
<name>A6G6G3_9BACT</name>
<protein>
    <submittedName>
        <fullName evidence="10">Phosphomannomutase</fullName>
    </submittedName>
</protein>
<dbReference type="SUPFAM" id="SSF55957">
    <property type="entry name" value="Phosphoglucomutase, C-terminal domain"/>
    <property type="match status" value="1"/>
</dbReference>
<evidence type="ECO:0000256" key="6">
    <source>
        <dbReference type="ARBA" id="ARBA00023235"/>
    </source>
</evidence>
<keyword evidence="11" id="KW-1185">Reference proteome</keyword>
<dbReference type="GO" id="GO:0006166">
    <property type="term" value="P:purine ribonucleoside salvage"/>
    <property type="evidence" value="ECO:0007669"/>
    <property type="project" value="TreeGrafter"/>
</dbReference>
<feature type="domain" description="Alpha-D-phosphohexomutase alpha/beta/alpha" evidence="7">
    <location>
        <begin position="81"/>
        <end position="213"/>
    </location>
</feature>
<dbReference type="eggNOG" id="COG1109">
    <property type="taxonomic scope" value="Bacteria"/>
</dbReference>
<dbReference type="PANTHER" id="PTHR45745">
    <property type="entry name" value="PHOSPHOMANNOMUTASE 45A"/>
    <property type="match status" value="1"/>
</dbReference>
<dbReference type="PRINTS" id="PR00509">
    <property type="entry name" value="PGMPMM"/>
</dbReference>
<dbReference type="InterPro" id="IPR005846">
    <property type="entry name" value="A-D-PHexomutase_a/b/a-III"/>
</dbReference>
<dbReference type="InterPro" id="IPR005845">
    <property type="entry name" value="A-D-PHexomutase_a/b/a-II"/>
</dbReference>
<dbReference type="InterPro" id="IPR005844">
    <property type="entry name" value="A-D-PHexomutase_a/b/a-I"/>
</dbReference>
<evidence type="ECO:0000256" key="4">
    <source>
        <dbReference type="ARBA" id="ARBA00022723"/>
    </source>
</evidence>
<sequence>MSDQAEGQNSSQSLIEALPDLAIDGGIRDAIARWLTEPSYADVRAQLEETVAQALGRAGEEARGVASAELEDAFSGPLPIGTGGRRGPCGAGPNRVNAALMRETARGLAVAMGDPAWGSDSRKVAVVYDTRESSRRFALVVAAALQAEGLAVTLVDAPRPTPQLSYLARVWGCGAGVVISASHNPPTDNGIKIYGPDGAQVLGQRDAKLMTAIVAAGEDPSALPAIDLDALLGGALPEGVERIAGDDLETRADGPYHGYVLAQGVGPASLGDSGLKVVYSAFHGVGQSSVVPVLRARGIEAIGVASQLPDEGRFETLRSANPEQPKAFEEALKVAREHGADLVLATDPDADRVGAMVRDAAGEYRFIDGNRLGVLMLDHLLGGLSKASAAELGDGRVLTTLVTSPLVARLARASEVEAVDDLLVGFKHHAGAQAEADARPLVFACEESHGYLRGNEIRDKDGAIAALLLTECAAADKAAGRTLFEHLAAIWAEHGYHKEKTANLYAHGMAGRRAIAAVMDRLRAEPPTAFAGLEVRSAVDRSAPRDAGSTTRDLPGNVLVYELEGEGRRCRLVFRPSGTEPKIKVYALAAGRPGLDEAEVAAQEQTAVDALIESVLADAAGFAESVMAAL</sequence>
<dbReference type="InterPro" id="IPR005841">
    <property type="entry name" value="Alpha-D-phosphohexomutase_SF"/>
</dbReference>
<keyword evidence="5" id="KW-0460">Magnesium</keyword>
<keyword evidence="4" id="KW-0479">Metal-binding</keyword>
<dbReference type="InterPro" id="IPR016066">
    <property type="entry name" value="A-D-PHexomutase_CS"/>
</dbReference>
<dbReference type="InterPro" id="IPR036900">
    <property type="entry name" value="A-D-PHexomutase_C_sf"/>
</dbReference>
<proteinExistence type="inferred from homology"/>
<dbReference type="CDD" id="cd05799">
    <property type="entry name" value="PGM2"/>
    <property type="match status" value="1"/>
</dbReference>
<accession>A6G6G3</accession>
<keyword evidence="3" id="KW-0597">Phosphoprotein</keyword>
<dbReference type="RefSeq" id="WP_006972312.1">
    <property type="nucleotide sequence ID" value="NZ_ABCS01000029.1"/>
</dbReference>
<keyword evidence="6" id="KW-0413">Isomerase</keyword>
<dbReference type="Pfam" id="PF02878">
    <property type="entry name" value="PGM_PMM_I"/>
    <property type="match status" value="1"/>
</dbReference>
<comment type="caution">
    <text evidence="10">The sequence shown here is derived from an EMBL/GenBank/DDBJ whole genome shotgun (WGS) entry which is preliminary data.</text>
</comment>